<sequence length="160" mass="18078">MKVATFWYYIPNQNSAGEHAEVRAYYYPNVPLPSSQAILGVEIAVLTLSNVLHQINKLYSKPHLSFEQKKLEPFLASLGQQISDLRDCVSMNTFNVTSQGQTRKAIDEHFKKLEDISSEKTTGKLTQRVNVPVAENHVQTPDEGVKCHHDLLNLIKMSII</sequence>
<keyword evidence="2" id="KW-1185">Reference proteome</keyword>
<name>A0AAV7QF47_PLEWA</name>
<comment type="caution">
    <text evidence="1">The sequence shown here is derived from an EMBL/GenBank/DDBJ whole genome shotgun (WGS) entry which is preliminary data.</text>
</comment>
<protein>
    <submittedName>
        <fullName evidence="1">Uncharacterized protein</fullName>
    </submittedName>
</protein>
<reference evidence="1" key="1">
    <citation type="journal article" date="2022" name="bioRxiv">
        <title>Sequencing and chromosome-scale assembly of the giantPleurodeles waltlgenome.</title>
        <authorList>
            <person name="Brown T."/>
            <person name="Elewa A."/>
            <person name="Iarovenko S."/>
            <person name="Subramanian E."/>
            <person name="Araus A.J."/>
            <person name="Petzold A."/>
            <person name="Susuki M."/>
            <person name="Suzuki K.-i.T."/>
            <person name="Hayashi T."/>
            <person name="Toyoda A."/>
            <person name="Oliveira C."/>
            <person name="Osipova E."/>
            <person name="Leigh N.D."/>
            <person name="Simon A."/>
            <person name="Yun M.H."/>
        </authorList>
    </citation>
    <scope>NUCLEOTIDE SEQUENCE</scope>
    <source>
        <strain evidence="1">20211129_DDA</strain>
        <tissue evidence="1">Liver</tissue>
    </source>
</reference>
<dbReference type="AlphaFoldDB" id="A0AAV7QF47"/>
<dbReference type="Proteomes" id="UP001066276">
    <property type="component" value="Chromosome 6"/>
</dbReference>
<evidence type="ECO:0000313" key="1">
    <source>
        <dbReference type="EMBL" id="KAJ1136903.1"/>
    </source>
</evidence>
<dbReference type="InterPro" id="IPR009079">
    <property type="entry name" value="4_helix_cytokine-like_core"/>
</dbReference>
<accession>A0AAV7QF47</accession>
<evidence type="ECO:0000313" key="2">
    <source>
        <dbReference type="Proteomes" id="UP001066276"/>
    </source>
</evidence>
<dbReference type="EMBL" id="JANPWB010000010">
    <property type="protein sequence ID" value="KAJ1136903.1"/>
    <property type="molecule type" value="Genomic_DNA"/>
</dbReference>
<proteinExistence type="predicted"/>
<gene>
    <name evidence="1" type="ORF">NDU88_003317</name>
</gene>
<dbReference type="Gene3D" id="1.20.1250.10">
    <property type="match status" value="1"/>
</dbReference>
<organism evidence="1 2">
    <name type="scientific">Pleurodeles waltl</name>
    <name type="common">Iberian ribbed newt</name>
    <dbReference type="NCBI Taxonomy" id="8319"/>
    <lineage>
        <taxon>Eukaryota</taxon>
        <taxon>Metazoa</taxon>
        <taxon>Chordata</taxon>
        <taxon>Craniata</taxon>
        <taxon>Vertebrata</taxon>
        <taxon>Euteleostomi</taxon>
        <taxon>Amphibia</taxon>
        <taxon>Batrachia</taxon>
        <taxon>Caudata</taxon>
        <taxon>Salamandroidea</taxon>
        <taxon>Salamandridae</taxon>
        <taxon>Pleurodelinae</taxon>
        <taxon>Pleurodeles</taxon>
    </lineage>
</organism>